<comment type="subunit">
    <text evidence="3">Homopentamer.</text>
</comment>
<evidence type="ECO:0000256" key="2">
    <source>
        <dbReference type="ARBA" id="ARBA00007424"/>
    </source>
</evidence>
<evidence type="ECO:0000256" key="4">
    <source>
        <dbReference type="ARBA" id="ARBA00012664"/>
    </source>
</evidence>
<evidence type="ECO:0000313" key="10">
    <source>
        <dbReference type="EMBL" id="ODV97304.1"/>
    </source>
</evidence>
<keyword evidence="5 9" id="KW-0686">Riboflavin biosynthesis</keyword>
<evidence type="ECO:0000256" key="5">
    <source>
        <dbReference type="ARBA" id="ARBA00022619"/>
    </source>
</evidence>
<comment type="catalytic activity">
    <reaction evidence="7 9">
        <text>(2S)-2-hydroxy-3-oxobutyl phosphate + 5-amino-6-(D-ribitylamino)uracil = 6,7-dimethyl-8-(1-D-ribityl)lumazine + phosphate + 2 H2O + H(+)</text>
        <dbReference type="Rhea" id="RHEA:26152"/>
        <dbReference type="ChEBI" id="CHEBI:15377"/>
        <dbReference type="ChEBI" id="CHEBI:15378"/>
        <dbReference type="ChEBI" id="CHEBI:15934"/>
        <dbReference type="ChEBI" id="CHEBI:43474"/>
        <dbReference type="ChEBI" id="CHEBI:58201"/>
        <dbReference type="ChEBI" id="CHEBI:58830"/>
        <dbReference type="EC" id="2.5.1.78"/>
    </reaction>
</comment>
<dbReference type="UniPathway" id="UPA00275">
    <property type="reaction ID" value="UER00404"/>
</dbReference>
<dbReference type="NCBIfam" id="TIGR00114">
    <property type="entry name" value="lumazine-synth"/>
    <property type="match status" value="1"/>
</dbReference>
<protein>
    <recommendedName>
        <fullName evidence="8 9">6,7-dimethyl-8-ribityllumazine synthase</fullName>
        <shortName evidence="9">DMRL synthase</shortName>
        <ecNumber evidence="4 9">2.5.1.78</ecNumber>
    </recommendedName>
</protein>
<name>A0A1E4TZZ2_PACTA</name>
<keyword evidence="11" id="KW-1185">Reference proteome</keyword>
<comment type="similarity">
    <text evidence="2 9">Belongs to the DMRL synthase family.</text>
</comment>
<dbReference type="PANTHER" id="PTHR21058:SF0">
    <property type="entry name" value="6,7-DIMETHYL-8-RIBITYLLUMAZINE SYNTHASE"/>
    <property type="match status" value="1"/>
</dbReference>
<dbReference type="EMBL" id="KV454012">
    <property type="protein sequence ID" value="ODV97304.1"/>
    <property type="molecule type" value="Genomic_DNA"/>
</dbReference>
<dbReference type="InterPro" id="IPR002180">
    <property type="entry name" value="LS/RS"/>
</dbReference>
<keyword evidence="6 9" id="KW-0808">Transferase</keyword>
<comment type="pathway">
    <text evidence="1 9">Cofactor biosynthesis; riboflavin biosynthesis; riboflavin from 2-hydroxy-3-oxobutyl phosphate and 5-amino-6-(D-ribitylamino)uracil: step 1/2.</text>
</comment>
<dbReference type="Pfam" id="PF00885">
    <property type="entry name" value="DMRL_synthase"/>
    <property type="match status" value="1"/>
</dbReference>
<evidence type="ECO:0000256" key="3">
    <source>
        <dbReference type="ARBA" id="ARBA00011255"/>
    </source>
</evidence>
<dbReference type="GO" id="GO:0009349">
    <property type="term" value="C:riboflavin synthase complex"/>
    <property type="evidence" value="ECO:0007669"/>
    <property type="project" value="UniProtKB-UniRule"/>
</dbReference>
<gene>
    <name evidence="10" type="ORF">PACTADRAFT_79693</name>
</gene>
<comment type="function">
    <text evidence="9">Catalyzes the formation of 6,7-dimethyl-8-ribityllumazine by condensation of 5-amino-6-(D-ribitylamino)uracil with 3,4-dihydroxy-2-butanone 4-phosphate. This is the penultimate step in the biosynthesis of riboflavin.</text>
</comment>
<dbReference type="Proteomes" id="UP000094236">
    <property type="component" value="Unassembled WGS sequence"/>
</dbReference>
<dbReference type="SUPFAM" id="SSF52121">
    <property type="entry name" value="Lumazine synthase"/>
    <property type="match status" value="1"/>
</dbReference>
<dbReference type="OrthoDB" id="2965at2759"/>
<dbReference type="HAMAP" id="MF_00178">
    <property type="entry name" value="Lumazine_synth"/>
    <property type="match status" value="1"/>
</dbReference>
<dbReference type="GO" id="GO:0000906">
    <property type="term" value="F:6,7-dimethyl-8-ribityllumazine synthase activity"/>
    <property type="evidence" value="ECO:0007669"/>
    <property type="project" value="UniProtKB-EC"/>
</dbReference>
<accession>A0A1E4TZZ2</accession>
<dbReference type="InterPro" id="IPR036467">
    <property type="entry name" value="LS/RS_sf"/>
</dbReference>
<organism evidence="10 11">
    <name type="scientific">Pachysolen tannophilus NRRL Y-2460</name>
    <dbReference type="NCBI Taxonomy" id="669874"/>
    <lineage>
        <taxon>Eukaryota</taxon>
        <taxon>Fungi</taxon>
        <taxon>Dikarya</taxon>
        <taxon>Ascomycota</taxon>
        <taxon>Saccharomycotina</taxon>
        <taxon>Pichiomycetes</taxon>
        <taxon>Pachysolenaceae</taxon>
        <taxon>Pachysolen</taxon>
    </lineage>
</organism>
<reference evidence="11" key="1">
    <citation type="submission" date="2016-05" db="EMBL/GenBank/DDBJ databases">
        <title>Comparative genomics of biotechnologically important yeasts.</title>
        <authorList>
            <consortium name="DOE Joint Genome Institute"/>
            <person name="Riley R."/>
            <person name="Haridas S."/>
            <person name="Wolfe K.H."/>
            <person name="Lopes M.R."/>
            <person name="Hittinger C.T."/>
            <person name="Goker M."/>
            <person name="Salamov A."/>
            <person name="Wisecaver J."/>
            <person name="Long T.M."/>
            <person name="Aerts A.L."/>
            <person name="Barry K."/>
            <person name="Choi C."/>
            <person name="Clum A."/>
            <person name="Coughlan A.Y."/>
            <person name="Deshpande S."/>
            <person name="Douglass A.P."/>
            <person name="Hanson S.J."/>
            <person name="Klenk H.-P."/>
            <person name="Labutti K."/>
            <person name="Lapidus A."/>
            <person name="Lindquist E."/>
            <person name="Lipzen A."/>
            <person name="Meier-Kolthoff J.P."/>
            <person name="Ohm R.A."/>
            <person name="Otillar R.P."/>
            <person name="Pangilinan J."/>
            <person name="Peng Y."/>
            <person name="Rokas A."/>
            <person name="Rosa C.A."/>
            <person name="Scheuner C."/>
            <person name="Sibirny A.A."/>
            <person name="Slot J.C."/>
            <person name="Stielow J.B."/>
            <person name="Sun H."/>
            <person name="Kurtzman C.P."/>
            <person name="Blackwell M."/>
            <person name="Grigoriev I.V."/>
            <person name="Jeffries T.W."/>
        </authorList>
    </citation>
    <scope>NUCLEOTIDE SEQUENCE [LARGE SCALE GENOMIC DNA]</scope>
    <source>
        <strain evidence="11">NRRL Y-2460</strain>
    </source>
</reference>
<dbReference type="FunFam" id="3.40.50.960:FF:000007">
    <property type="entry name" value="6,7-dimethyl-8-ribityllumazine synthase"/>
    <property type="match status" value="1"/>
</dbReference>
<dbReference type="GO" id="GO:0005758">
    <property type="term" value="C:mitochondrial intermembrane space"/>
    <property type="evidence" value="ECO:0007669"/>
    <property type="project" value="EnsemblFungi"/>
</dbReference>
<evidence type="ECO:0000256" key="9">
    <source>
        <dbReference type="RuleBase" id="RU003795"/>
    </source>
</evidence>
<evidence type="ECO:0000256" key="7">
    <source>
        <dbReference type="ARBA" id="ARBA00048785"/>
    </source>
</evidence>
<dbReference type="AlphaFoldDB" id="A0A1E4TZZ2"/>
<dbReference type="InterPro" id="IPR034964">
    <property type="entry name" value="LS"/>
</dbReference>
<evidence type="ECO:0000256" key="6">
    <source>
        <dbReference type="ARBA" id="ARBA00022679"/>
    </source>
</evidence>
<dbReference type="Gene3D" id="3.40.50.960">
    <property type="entry name" value="Lumazine/riboflavin synthase"/>
    <property type="match status" value="1"/>
</dbReference>
<evidence type="ECO:0000256" key="1">
    <source>
        <dbReference type="ARBA" id="ARBA00004917"/>
    </source>
</evidence>
<dbReference type="PANTHER" id="PTHR21058">
    <property type="entry name" value="6,7-DIMETHYL-8-RIBITYLLUMAZINE SYNTHASE DMRL SYNTHASE LUMAZINE SYNTHASE"/>
    <property type="match status" value="1"/>
</dbReference>
<dbReference type="EC" id="2.5.1.78" evidence="4 9"/>
<dbReference type="CDD" id="cd09209">
    <property type="entry name" value="Lumazine_synthase-I"/>
    <property type="match status" value="1"/>
</dbReference>
<sequence length="164" mass="18003">MAIKGLGQIDKEYDGSKLRIGIIHARWNKTVIDALVAGAIKRLKELNVQESNIIVESVPGSFELPFGTQRFIEYQSKIGEPLDAVIPIGVLIKGSTMHFEYICDSVTHAIMNLQPRVNIPVIYGVLTCLTEEQATSRAGLVPGVMHNHGEDWGAAAVEMSTKFK</sequence>
<dbReference type="GO" id="GO:0009231">
    <property type="term" value="P:riboflavin biosynthetic process"/>
    <property type="evidence" value="ECO:0007669"/>
    <property type="project" value="UniProtKB-UniPathway"/>
</dbReference>
<evidence type="ECO:0000256" key="8">
    <source>
        <dbReference type="ARBA" id="ARBA00072606"/>
    </source>
</evidence>
<dbReference type="STRING" id="669874.A0A1E4TZZ2"/>
<evidence type="ECO:0000313" key="11">
    <source>
        <dbReference type="Proteomes" id="UP000094236"/>
    </source>
</evidence>
<proteinExistence type="inferred from homology"/>